<dbReference type="AlphaFoldDB" id="I7KDS5"/>
<feature type="transmembrane region" description="Helical" evidence="1">
    <location>
        <begin position="374"/>
        <end position="391"/>
    </location>
</feature>
<name>I7KDS5_METBM</name>
<keyword evidence="1" id="KW-0812">Transmembrane</keyword>
<dbReference type="KEGG" id="mbg:BN140_2229"/>
<dbReference type="Proteomes" id="UP000009007">
    <property type="component" value="Chromosome I"/>
</dbReference>
<organism evidence="2 3">
    <name type="scientific">Methanoculleus bourgensis (strain ATCC 43281 / DSM 3045 / OCM 15 / MS2)</name>
    <name type="common">Methanogenium bourgense</name>
    <dbReference type="NCBI Taxonomy" id="1201294"/>
    <lineage>
        <taxon>Archaea</taxon>
        <taxon>Methanobacteriati</taxon>
        <taxon>Methanobacteriota</taxon>
        <taxon>Stenosarchaea group</taxon>
        <taxon>Methanomicrobia</taxon>
        <taxon>Methanomicrobiales</taxon>
        <taxon>Methanomicrobiaceae</taxon>
        <taxon>Methanoculleus</taxon>
    </lineage>
</organism>
<proteinExistence type="predicted"/>
<evidence type="ECO:0000313" key="2">
    <source>
        <dbReference type="EMBL" id="CCJ37151.1"/>
    </source>
</evidence>
<dbReference type="BioCyc" id="MBOU1201294:BN140_RS11075-MONOMER"/>
<gene>
    <name evidence="2" type="ordered locus">BN140_2229</name>
</gene>
<keyword evidence="3" id="KW-1185">Reference proteome</keyword>
<dbReference type="HOGENOM" id="CLU_759933_0_0_2"/>
<dbReference type="PATRIC" id="fig|1201294.9.peg.2483"/>
<keyword evidence="1" id="KW-0472">Membrane</keyword>
<protein>
    <submittedName>
        <fullName evidence="2">Uncharacterized protein</fullName>
    </submittedName>
</protein>
<sequence>MRSFPRQDASGFSTDLDSIIPHIRRCNGMKRIAWLTLLAAMLLVSAASAAYVEINAPKTVYAGDPLKVTGTTIVGGLTKPSLNPGFSTDVVLYSVKHSKSEVVRKTIVVQEDGSFSATFDTRGLAAGDYTVEIIDPEPPNTFGGSSKTLQFLKLVDRSGDLRITSPLTQELDGSLDISGAITDIGGAGVRIQVEYGGTTVYGPEYIKTDADGRFSVTVPISDAGAYNVTFSDTRSYIDTIEFAVLGGASPPTETQGATVSASAPATRSAPAYFEVDTGVGTVTLTTSSGGIDWVVEYIDEGGSLHKINDAGLLDPETTEFSAQGGRVYVKVYPVGYNDRGTVQLSATNADAVRVSQNAPVIFGDATPTPTETAAPLPAVLALLALLVVILSRRG</sequence>
<accession>I7KDS5</accession>
<keyword evidence="1" id="KW-1133">Transmembrane helix</keyword>
<evidence type="ECO:0000256" key="1">
    <source>
        <dbReference type="SAM" id="Phobius"/>
    </source>
</evidence>
<dbReference type="EMBL" id="HE964772">
    <property type="protein sequence ID" value="CCJ37151.1"/>
    <property type="molecule type" value="Genomic_DNA"/>
</dbReference>
<feature type="transmembrane region" description="Helical" evidence="1">
    <location>
        <begin position="32"/>
        <end position="52"/>
    </location>
</feature>
<reference evidence="3" key="1">
    <citation type="journal article" date="2012" name="J. Bacteriol.">
        <title>Complete genome sequence of the hydrogenotrophic, methanogenic archaeon Methanoculleus bourgensis strain MS2T, isolated from a sewage sludge digester.</title>
        <authorList>
            <person name="Maus I."/>
            <person name="Wibberg D."/>
            <person name="Stantscheff R."/>
            <person name="Eikmeyer F.G."/>
            <person name="Seffner A."/>
            <person name="Boelter J."/>
            <person name="Szczepanowski R."/>
            <person name="Blom J."/>
            <person name="Jaenicke S."/>
            <person name="Konig H."/>
            <person name="Puhler A."/>
            <person name="Schluter A."/>
        </authorList>
    </citation>
    <scope>NUCLEOTIDE SEQUENCE [LARGE SCALE GENOMIC DNA]</scope>
    <source>
        <strain evidence="3">ATCC 43281 / DSM 3045 / OCM 15 / MS2</strain>
    </source>
</reference>
<evidence type="ECO:0000313" key="3">
    <source>
        <dbReference type="Proteomes" id="UP000009007"/>
    </source>
</evidence>